<evidence type="ECO:0000313" key="1">
    <source>
        <dbReference type="EMBL" id="JAP12701.1"/>
    </source>
</evidence>
<protein>
    <submittedName>
        <fullName evidence="1">Putative ovule protein</fullName>
    </submittedName>
</protein>
<dbReference type="EMBL" id="GEDG01029188">
    <property type="protein sequence ID" value="JAP12701.1"/>
    <property type="molecule type" value="Transcribed_RNA"/>
</dbReference>
<proteinExistence type="predicted"/>
<reference evidence="1" key="1">
    <citation type="submission" date="2015-12" db="EMBL/GenBank/DDBJ databases">
        <title>Gene expression during late stages of embryo sac development: a critical building block for successful pollen-pistil interactions.</title>
        <authorList>
            <person name="Liu Y."/>
            <person name="Joly V."/>
            <person name="Sabar M."/>
            <person name="Matton D.P."/>
        </authorList>
    </citation>
    <scope>NUCLEOTIDE SEQUENCE</scope>
</reference>
<organism evidence="1">
    <name type="scientific">Solanum chacoense</name>
    <name type="common">Chaco potato</name>
    <dbReference type="NCBI Taxonomy" id="4108"/>
    <lineage>
        <taxon>Eukaryota</taxon>
        <taxon>Viridiplantae</taxon>
        <taxon>Streptophyta</taxon>
        <taxon>Embryophyta</taxon>
        <taxon>Tracheophyta</taxon>
        <taxon>Spermatophyta</taxon>
        <taxon>Magnoliopsida</taxon>
        <taxon>eudicotyledons</taxon>
        <taxon>Gunneridae</taxon>
        <taxon>Pentapetalae</taxon>
        <taxon>asterids</taxon>
        <taxon>lamiids</taxon>
        <taxon>Solanales</taxon>
        <taxon>Solanaceae</taxon>
        <taxon>Solanoideae</taxon>
        <taxon>Solaneae</taxon>
        <taxon>Solanum</taxon>
    </lineage>
</organism>
<name>A0A0V0GXM2_SOLCH</name>
<accession>A0A0V0GXM2</accession>
<dbReference type="AlphaFoldDB" id="A0A0V0GXM2"/>
<sequence length="61" mass="6801">RSGRGGGGVSSSKKRENNFAFFPSSTVPLILPFFESNSTIPLWTSSLTNQIQIQQRRDKTQ</sequence>
<feature type="non-terminal residue" evidence="1">
    <location>
        <position position="1"/>
    </location>
</feature>